<sequence>MQRRLLASRARFFPVLTSFLRPCRTVPTRVAMPPSSALSSASSTPIRASPSSASPRVSLSCLPTANANAGARICILAALGPPYAFPAPRRDLPGSESQLRLAVYGDSRPRPRPLAPPRVPQPQSPSARSRLHLHPPRRAPVSFHLFSSPVFEHTSE</sequence>
<evidence type="ECO:0000313" key="2">
    <source>
        <dbReference type="EMBL" id="KAJ7092268.1"/>
    </source>
</evidence>
<dbReference type="Proteomes" id="UP001222325">
    <property type="component" value="Unassembled WGS sequence"/>
</dbReference>
<comment type="caution">
    <text evidence="2">The sequence shown here is derived from an EMBL/GenBank/DDBJ whole genome shotgun (WGS) entry which is preliminary data.</text>
</comment>
<feature type="compositionally biased region" description="Low complexity" evidence="1">
    <location>
        <begin position="35"/>
        <end position="57"/>
    </location>
</feature>
<accession>A0AAD6U7S8</accession>
<organism evidence="2 3">
    <name type="scientific">Mycena belliarum</name>
    <dbReference type="NCBI Taxonomy" id="1033014"/>
    <lineage>
        <taxon>Eukaryota</taxon>
        <taxon>Fungi</taxon>
        <taxon>Dikarya</taxon>
        <taxon>Basidiomycota</taxon>
        <taxon>Agaricomycotina</taxon>
        <taxon>Agaricomycetes</taxon>
        <taxon>Agaricomycetidae</taxon>
        <taxon>Agaricales</taxon>
        <taxon>Marasmiineae</taxon>
        <taxon>Mycenaceae</taxon>
        <taxon>Mycena</taxon>
    </lineage>
</organism>
<reference evidence="2" key="1">
    <citation type="submission" date="2023-03" db="EMBL/GenBank/DDBJ databases">
        <title>Massive genome expansion in bonnet fungi (Mycena s.s.) driven by repeated elements and novel gene families across ecological guilds.</title>
        <authorList>
            <consortium name="Lawrence Berkeley National Laboratory"/>
            <person name="Harder C.B."/>
            <person name="Miyauchi S."/>
            <person name="Viragh M."/>
            <person name="Kuo A."/>
            <person name="Thoen E."/>
            <person name="Andreopoulos B."/>
            <person name="Lu D."/>
            <person name="Skrede I."/>
            <person name="Drula E."/>
            <person name="Henrissat B."/>
            <person name="Morin E."/>
            <person name="Kohler A."/>
            <person name="Barry K."/>
            <person name="LaButti K."/>
            <person name="Morin E."/>
            <person name="Salamov A."/>
            <person name="Lipzen A."/>
            <person name="Mereny Z."/>
            <person name="Hegedus B."/>
            <person name="Baldrian P."/>
            <person name="Stursova M."/>
            <person name="Weitz H."/>
            <person name="Taylor A."/>
            <person name="Grigoriev I.V."/>
            <person name="Nagy L.G."/>
            <person name="Martin F."/>
            <person name="Kauserud H."/>
        </authorList>
    </citation>
    <scope>NUCLEOTIDE SEQUENCE</scope>
    <source>
        <strain evidence="2">CBHHK173m</strain>
    </source>
</reference>
<keyword evidence="3" id="KW-1185">Reference proteome</keyword>
<feature type="region of interest" description="Disordered" evidence="1">
    <location>
        <begin position="87"/>
        <end position="140"/>
    </location>
</feature>
<evidence type="ECO:0000313" key="3">
    <source>
        <dbReference type="Proteomes" id="UP001222325"/>
    </source>
</evidence>
<protein>
    <submittedName>
        <fullName evidence="2">Uncharacterized protein</fullName>
    </submittedName>
</protein>
<proteinExistence type="predicted"/>
<evidence type="ECO:0000256" key="1">
    <source>
        <dbReference type="SAM" id="MobiDB-lite"/>
    </source>
</evidence>
<gene>
    <name evidence="2" type="ORF">B0H15DRAFT_168685</name>
</gene>
<feature type="compositionally biased region" description="Pro residues" evidence="1">
    <location>
        <begin position="112"/>
        <end position="123"/>
    </location>
</feature>
<feature type="region of interest" description="Disordered" evidence="1">
    <location>
        <begin position="30"/>
        <end position="57"/>
    </location>
</feature>
<name>A0AAD6U7S8_9AGAR</name>
<dbReference type="EMBL" id="JARJCN010000018">
    <property type="protein sequence ID" value="KAJ7092268.1"/>
    <property type="molecule type" value="Genomic_DNA"/>
</dbReference>
<dbReference type="AlphaFoldDB" id="A0AAD6U7S8"/>